<evidence type="ECO:0000256" key="1">
    <source>
        <dbReference type="ARBA" id="ARBA00005558"/>
    </source>
</evidence>
<feature type="domain" description="Putative type VI secretion system Rhs element associated Vgr" evidence="5">
    <location>
        <begin position="544"/>
        <end position="650"/>
    </location>
</feature>
<name>A0A4R3I367_PAULE</name>
<evidence type="ECO:0000259" key="3">
    <source>
        <dbReference type="Pfam" id="PF04717"/>
    </source>
</evidence>
<evidence type="ECO:0000259" key="4">
    <source>
        <dbReference type="Pfam" id="PF10106"/>
    </source>
</evidence>
<reference evidence="6 7" key="1">
    <citation type="submission" date="2019-03" db="EMBL/GenBank/DDBJ databases">
        <title>Genomic Encyclopedia of Type Strains, Phase IV (KMG-IV): sequencing the most valuable type-strain genomes for metagenomic binning, comparative biology and taxonomic classification.</title>
        <authorList>
            <person name="Goeker M."/>
        </authorList>
    </citation>
    <scope>NUCLEOTIDE SEQUENCE [LARGE SCALE GENOMIC DNA]</scope>
    <source>
        <strain evidence="6 7">DSM 7445</strain>
    </source>
</reference>
<dbReference type="AlphaFoldDB" id="A0A4R3I367"/>
<proteinExistence type="inferred from homology"/>
<evidence type="ECO:0000256" key="2">
    <source>
        <dbReference type="SAM" id="MobiDB-lite"/>
    </source>
</evidence>
<dbReference type="Pfam" id="PF13296">
    <property type="entry name" value="T6SS_Vgr"/>
    <property type="match status" value="1"/>
</dbReference>
<comment type="caution">
    <text evidence="6">The sequence shown here is derived from an EMBL/GenBank/DDBJ whole genome shotgun (WGS) entry which is preliminary data.</text>
</comment>
<dbReference type="SUPFAM" id="SSF69279">
    <property type="entry name" value="Phage tail proteins"/>
    <property type="match status" value="2"/>
</dbReference>
<dbReference type="Pfam" id="PF04717">
    <property type="entry name" value="Phage_base_V"/>
    <property type="match status" value="1"/>
</dbReference>
<feature type="domain" description="Gp5/Type VI secretion system Vgr protein OB-fold" evidence="3">
    <location>
        <begin position="472"/>
        <end position="520"/>
    </location>
</feature>
<keyword evidence="7" id="KW-1185">Reference proteome</keyword>
<accession>A0A4R3I367</accession>
<comment type="similarity">
    <text evidence="1">Belongs to the VgrG protein family.</text>
</comment>
<dbReference type="Pfam" id="PF05954">
    <property type="entry name" value="Phage_GPD"/>
    <property type="match status" value="1"/>
</dbReference>
<dbReference type="InterPro" id="IPR006533">
    <property type="entry name" value="T6SS_Vgr_RhsGE"/>
</dbReference>
<dbReference type="SUPFAM" id="SSF69349">
    <property type="entry name" value="Phage fibre proteins"/>
    <property type="match status" value="1"/>
</dbReference>
<organism evidence="6 7">
    <name type="scientific">Paucimonas lemoignei</name>
    <name type="common">Pseudomonas lemoignei</name>
    <dbReference type="NCBI Taxonomy" id="29443"/>
    <lineage>
        <taxon>Bacteria</taxon>
        <taxon>Pseudomonadati</taxon>
        <taxon>Pseudomonadota</taxon>
        <taxon>Betaproteobacteria</taxon>
        <taxon>Burkholderiales</taxon>
        <taxon>Burkholderiaceae</taxon>
        <taxon>Paucimonas</taxon>
    </lineage>
</organism>
<evidence type="ECO:0000259" key="5">
    <source>
        <dbReference type="Pfam" id="PF13296"/>
    </source>
</evidence>
<dbReference type="RefSeq" id="WP_132256832.1">
    <property type="nucleotide sequence ID" value="NZ_SLZQ01000001.1"/>
</dbReference>
<dbReference type="Gene3D" id="2.40.50.230">
    <property type="entry name" value="Gp5 N-terminal domain"/>
    <property type="match status" value="1"/>
</dbReference>
<dbReference type="Pfam" id="PF10106">
    <property type="entry name" value="DUF2345"/>
    <property type="match status" value="1"/>
</dbReference>
<dbReference type="NCBIfam" id="TIGR03361">
    <property type="entry name" value="VI_Rhs_Vgr"/>
    <property type="match status" value="1"/>
</dbReference>
<dbReference type="Gene3D" id="4.10.220.110">
    <property type="match status" value="1"/>
</dbReference>
<protein>
    <submittedName>
        <fullName evidence="6">Type VI secretion system secreted protein VgrG</fullName>
    </submittedName>
</protein>
<evidence type="ECO:0000313" key="6">
    <source>
        <dbReference type="EMBL" id="TCS39483.1"/>
    </source>
</evidence>
<dbReference type="EMBL" id="SLZQ01000001">
    <property type="protein sequence ID" value="TCS39483.1"/>
    <property type="molecule type" value="Genomic_DNA"/>
</dbReference>
<evidence type="ECO:0000313" key="7">
    <source>
        <dbReference type="Proteomes" id="UP000295382"/>
    </source>
</evidence>
<dbReference type="InterPro" id="IPR037026">
    <property type="entry name" value="Vgr_OB-fold_dom_sf"/>
</dbReference>
<feature type="domain" description="DUF2345" evidence="4">
    <location>
        <begin position="682"/>
        <end position="828"/>
    </location>
</feature>
<dbReference type="InterPro" id="IPR018769">
    <property type="entry name" value="VgrG2_DUF2345"/>
</dbReference>
<sequence>MPDDSGFPSSLPSGSIGLAGAGRQAFLNSLSQHARLLTIETPLRPGALVVERFTGREGMSELFCFEVDCVSTSADFELKALTDQEVTLRLACADGSTRVFHGFVSSSLQLGSDGALTRYRLTLVPWMQRLTQRRDNYIFQNKTVLEIIEEVLGDYSYASYRFDVNASLPQRSITMQYRESDYDFIARLLAEEGMNFYFAHAGETTGAQSEAEEQSKAGQARHKFVVFDDNTYLPACTQAAVRFNRTAATETADTVTAFGLRHQVQANAVALASWDYKKLSTTSAEEPNSDGPESLPSLEVYESAGAYRYTDEAESNRIARARAESLRSAQQACYGEGSVRGLAVGSWFTLTGPDHETIGEVAEFAVLTIEHSGANNVFPGVPGIGEVNGAEPGTYRNRFSCVPRTLPIRPSYWKPKPKAPGAQVALVVGVAGEEITTERDHRVKIQFPWQRGEQTVPGQDLHPATSNAPGNETAGTWVRVAEAAAGANWGGNFIPRIGQEIQVDFIAGDIDRPVVTGQVYNGSDMPPFHGADNHPGALAGFKSKEYAGGGYNQWVMDDTPSQLRQGLHSSYHASQLNIGYLIRQNGNVRGSYRGNGFELTTDAWSVLRAKRGLFVTTTQRNQAVSTQLDSEEAQGKLKAAEELAQALSDASVQHQASPLTTPEGLNKLTETLQSKDNIDSTESTAFTTPIGLFDSAAGINIATPASSLVFAGQDMCQTMHTAMRITAGQSVSMVTAKATSFFTHAGGAKVIAGNSPVSFQAHTGPMDVLADQAMTVTSSNGSIKVQAKDEILLNSGGGYIRLKGGDIEIHCPSSVSVKGASHDFKGPASGSVSMPFLPDSAIKLKNWIAINYRDAEGEPMAGIGYKIKFDSGEVISGKLDESGHAHHDNVPESSATVEYEKRTGKPDAPWDSLQKMVEKAQSKFS</sequence>
<dbReference type="SUPFAM" id="SSF69255">
    <property type="entry name" value="gp5 N-terminal domain-like"/>
    <property type="match status" value="1"/>
</dbReference>
<dbReference type="InterPro" id="IPR028244">
    <property type="entry name" value="T6SS_Rhs_Vgr_dom"/>
</dbReference>
<feature type="compositionally biased region" description="Basic and acidic residues" evidence="2">
    <location>
        <begin position="878"/>
        <end position="890"/>
    </location>
</feature>
<feature type="region of interest" description="Disordered" evidence="2">
    <location>
        <begin position="878"/>
        <end position="912"/>
    </location>
</feature>
<dbReference type="Gene3D" id="3.55.50.10">
    <property type="entry name" value="Baseplate protein-like domains"/>
    <property type="match status" value="1"/>
</dbReference>
<gene>
    <name evidence="6" type="ORF">EDC30_101439</name>
</gene>
<dbReference type="InterPro" id="IPR017847">
    <property type="entry name" value="T6SS_RhsGE_Vgr_subset"/>
</dbReference>
<dbReference type="NCBIfam" id="TIGR01646">
    <property type="entry name" value="vgr_GE"/>
    <property type="match status" value="1"/>
</dbReference>
<dbReference type="OrthoDB" id="1907165at2"/>
<dbReference type="InterPro" id="IPR006531">
    <property type="entry name" value="Gp5/Vgr_OB"/>
</dbReference>
<dbReference type="Gene3D" id="2.30.110.50">
    <property type="match status" value="1"/>
</dbReference>
<dbReference type="Proteomes" id="UP000295382">
    <property type="component" value="Unassembled WGS sequence"/>
</dbReference>